<evidence type="ECO:0000256" key="2">
    <source>
        <dbReference type="ARBA" id="ARBA00006824"/>
    </source>
</evidence>
<dbReference type="EMBL" id="KV745380">
    <property type="protein sequence ID" value="OCK74988.1"/>
    <property type="molecule type" value="Genomic_DNA"/>
</dbReference>
<gene>
    <name evidence="7" type="ORF">K432DRAFT_429701</name>
</gene>
<evidence type="ECO:0000256" key="4">
    <source>
        <dbReference type="ARBA" id="ARBA00022989"/>
    </source>
</evidence>
<dbReference type="AlphaFoldDB" id="A0A8E2JA64"/>
<dbReference type="OrthoDB" id="10267969at2759"/>
<evidence type="ECO:0000256" key="3">
    <source>
        <dbReference type="ARBA" id="ARBA00022692"/>
    </source>
</evidence>
<feature type="transmembrane region" description="Helical" evidence="6">
    <location>
        <begin position="168"/>
        <end position="186"/>
    </location>
</feature>
<protein>
    <recommendedName>
        <fullName evidence="9">Integral membrane protein, Mpv17/PMP22 family</fullName>
    </recommendedName>
</protein>
<dbReference type="PANTHER" id="PTHR11266:SF80">
    <property type="entry name" value="PEROXISOMAL MEMBRANE PROTEIN 2"/>
    <property type="match status" value="1"/>
</dbReference>
<comment type="similarity">
    <text evidence="2 6">Belongs to the peroxisomal membrane protein PXMP2/4 family.</text>
</comment>
<dbReference type="Pfam" id="PF04117">
    <property type="entry name" value="Mpv17_PMP22"/>
    <property type="match status" value="1"/>
</dbReference>
<dbReference type="PANTHER" id="PTHR11266">
    <property type="entry name" value="PEROXISOMAL MEMBRANE PROTEIN 2, PXMP2 MPV17"/>
    <property type="match status" value="1"/>
</dbReference>
<evidence type="ECO:0008006" key="9">
    <source>
        <dbReference type="Google" id="ProtNLM"/>
    </source>
</evidence>
<evidence type="ECO:0000313" key="7">
    <source>
        <dbReference type="EMBL" id="OCK74988.1"/>
    </source>
</evidence>
<organism evidence="7 8">
    <name type="scientific">Lepidopterella palustris CBS 459.81</name>
    <dbReference type="NCBI Taxonomy" id="1314670"/>
    <lineage>
        <taxon>Eukaryota</taxon>
        <taxon>Fungi</taxon>
        <taxon>Dikarya</taxon>
        <taxon>Ascomycota</taxon>
        <taxon>Pezizomycotina</taxon>
        <taxon>Dothideomycetes</taxon>
        <taxon>Pleosporomycetidae</taxon>
        <taxon>Mytilinidiales</taxon>
        <taxon>Argynnaceae</taxon>
        <taxon>Lepidopterella</taxon>
    </lineage>
</organism>
<feature type="transmembrane region" description="Helical" evidence="6">
    <location>
        <begin position="105"/>
        <end position="122"/>
    </location>
</feature>
<dbReference type="Proteomes" id="UP000250266">
    <property type="component" value="Unassembled WGS sequence"/>
</dbReference>
<proteinExistence type="inferred from homology"/>
<keyword evidence="3 6" id="KW-0812">Transmembrane</keyword>
<comment type="subcellular location">
    <subcellularLocation>
        <location evidence="1">Membrane</location>
        <topology evidence="1">Multi-pass membrane protein</topology>
    </subcellularLocation>
</comment>
<evidence type="ECO:0000256" key="6">
    <source>
        <dbReference type="RuleBase" id="RU363053"/>
    </source>
</evidence>
<keyword evidence="4 6" id="KW-1133">Transmembrane helix</keyword>
<dbReference type="InterPro" id="IPR007248">
    <property type="entry name" value="Mpv17_PMP22"/>
</dbReference>
<evidence type="ECO:0000256" key="5">
    <source>
        <dbReference type="ARBA" id="ARBA00023136"/>
    </source>
</evidence>
<evidence type="ECO:0000256" key="1">
    <source>
        <dbReference type="ARBA" id="ARBA00004141"/>
    </source>
</evidence>
<reference evidence="7 8" key="1">
    <citation type="journal article" date="2016" name="Nat. Commun.">
        <title>Ectomycorrhizal ecology is imprinted in the genome of the dominant symbiotic fungus Cenococcum geophilum.</title>
        <authorList>
            <consortium name="DOE Joint Genome Institute"/>
            <person name="Peter M."/>
            <person name="Kohler A."/>
            <person name="Ohm R.A."/>
            <person name="Kuo A."/>
            <person name="Krutzmann J."/>
            <person name="Morin E."/>
            <person name="Arend M."/>
            <person name="Barry K.W."/>
            <person name="Binder M."/>
            <person name="Choi C."/>
            <person name="Clum A."/>
            <person name="Copeland A."/>
            <person name="Grisel N."/>
            <person name="Haridas S."/>
            <person name="Kipfer T."/>
            <person name="LaButti K."/>
            <person name="Lindquist E."/>
            <person name="Lipzen A."/>
            <person name="Maire R."/>
            <person name="Meier B."/>
            <person name="Mihaltcheva S."/>
            <person name="Molinier V."/>
            <person name="Murat C."/>
            <person name="Poggeler S."/>
            <person name="Quandt C.A."/>
            <person name="Sperisen C."/>
            <person name="Tritt A."/>
            <person name="Tisserant E."/>
            <person name="Crous P.W."/>
            <person name="Henrissat B."/>
            <person name="Nehls U."/>
            <person name="Egli S."/>
            <person name="Spatafora J.W."/>
            <person name="Grigoriev I.V."/>
            <person name="Martin F.M."/>
        </authorList>
    </citation>
    <scope>NUCLEOTIDE SEQUENCE [LARGE SCALE GENOMIC DNA]</scope>
    <source>
        <strain evidence="7 8">CBS 459.81</strain>
    </source>
</reference>
<sequence>MTSQLLIETLQAVIISITSNIVAQVISSYRNDVPFQLNRTLVLKYAIFTALSTPPNCLWQAYLEASFPSHPHTTDSPKSSGKRLPPSEQPVNLGNVFKKLVLDQTLGAAVNTILFLAFMSYFGSVSPSTSAISQDVKTKFWPLMLDAYKLWPWFSLISFLWVPVHKRVIAGCAVGVGWGIYLSLATEGEKR</sequence>
<name>A0A8E2JA64_9PEZI</name>
<keyword evidence="5 6" id="KW-0472">Membrane</keyword>
<keyword evidence="8" id="KW-1185">Reference proteome</keyword>
<dbReference type="GO" id="GO:0005778">
    <property type="term" value="C:peroxisomal membrane"/>
    <property type="evidence" value="ECO:0007669"/>
    <property type="project" value="TreeGrafter"/>
</dbReference>
<evidence type="ECO:0000313" key="8">
    <source>
        <dbReference type="Proteomes" id="UP000250266"/>
    </source>
</evidence>
<accession>A0A8E2JA64</accession>
<feature type="transmembrane region" description="Helical" evidence="6">
    <location>
        <begin position="143"/>
        <end position="162"/>
    </location>
</feature>